<dbReference type="InterPro" id="IPR011990">
    <property type="entry name" value="TPR-like_helical_dom_sf"/>
</dbReference>
<dbReference type="InterPro" id="IPR029044">
    <property type="entry name" value="Nucleotide-diphossugar_trans"/>
</dbReference>
<comment type="caution">
    <text evidence="2">The sequence shown here is derived from an EMBL/GenBank/DDBJ whole genome shotgun (WGS) entry which is preliminary data.</text>
</comment>
<dbReference type="Gene3D" id="1.25.40.10">
    <property type="entry name" value="Tetratricopeptide repeat domain"/>
    <property type="match status" value="1"/>
</dbReference>
<dbReference type="PANTHER" id="PTHR43630">
    <property type="entry name" value="POLY-BETA-1,6-N-ACETYL-D-GLUCOSAMINE SYNTHASE"/>
    <property type="match status" value="1"/>
</dbReference>
<dbReference type="EMBL" id="PDYF01000045">
    <property type="protein sequence ID" value="PHU33927.1"/>
    <property type="molecule type" value="Genomic_DNA"/>
</dbReference>
<dbReference type="SUPFAM" id="SSF53448">
    <property type="entry name" value="Nucleotide-diphospho-sugar transferases"/>
    <property type="match status" value="1"/>
</dbReference>
<protein>
    <recommendedName>
        <fullName evidence="1">Glycosyltransferase 2-like domain-containing protein</fullName>
    </recommendedName>
</protein>
<feature type="domain" description="Glycosyltransferase 2-like" evidence="1">
    <location>
        <begin position="42"/>
        <end position="135"/>
    </location>
</feature>
<proteinExistence type="predicted"/>
<evidence type="ECO:0000313" key="2">
    <source>
        <dbReference type="EMBL" id="PHU33927.1"/>
    </source>
</evidence>
<dbReference type="InterPro" id="IPR001173">
    <property type="entry name" value="Glyco_trans_2-like"/>
</dbReference>
<dbReference type="AlphaFoldDB" id="A0A2G3DSA7"/>
<reference evidence="2 3" key="1">
    <citation type="submission" date="2017-10" db="EMBL/GenBank/DDBJ databases">
        <title>Resolving the taxonomy of Roseburia spp., Eubacterium rectale and Agathobacter spp. through phylogenomic analysis.</title>
        <authorList>
            <person name="Sheridan P.O."/>
            <person name="Walker A.W."/>
            <person name="Duncan S.H."/>
            <person name="Scott K.P."/>
            <person name="Toole P.W.O."/>
            <person name="Luis P."/>
            <person name="Flint H.J."/>
        </authorList>
    </citation>
    <scope>NUCLEOTIDE SEQUENCE [LARGE SCALE GENOMIC DNA]</scope>
    <source>
        <strain evidence="2 3">JK626</strain>
    </source>
</reference>
<sequence length="646" mass="75511">MTGLFVSIQRQWSQNQANSVKSKGEMMNTKEKTKLLTISLLCCGRPDTTERCLKSLMPIREAIDSEIQVVDTGCSPETRAIIEKYADEVFEFTWCNDFAKARNFQLDQANGKMFLFIDDDEWFLDTKYIIDFFKQPNCTEYNIGGYYQRNYLDFEGIEYSDIEVVRMCSVTPETRFIGKVHEYIEPAYGNAMFMDAQAGHFGYVYVSEEDNIKHSMRNIPLLKEMMEEQPDNLRWPYQLAQEYRACKYHEELLELCKKALEDARINKEEEAIRYRGPFACGIAIALDELDRYDELIEFYYDELKRNEILDLAVAKLSTYAAKAFYVTIKTKECVEACNRYLEIMERLENNKGEIFLQGGIFVFDAFDELHKNTTYCYLMACGLMNDDFGPLVHYYRRISWNSPVVRLNRGFIKMLVIKACEYGYKKELRDVLNKFFTRPGFRDVLQHEIDENLEKIDGPMWKNLKSAFKTTDREKEMNLFCDIRLMERRLLEGDFYTFSELLDKLLQYAAMTEEWHGLHIAWMEEKADKNEVKPEVSLGRLFVEFAEKKDGDPTVALKILKDAIGVRKIMDSTIQSFSKLYGTYQMIKEEKEKDPNKFAEMYNLEEAILKQIADLDAAGKSDEAIATYGQLTSIIRSTYGVDTLHF</sequence>
<dbReference type="Proteomes" id="UP000225889">
    <property type="component" value="Unassembled WGS sequence"/>
</dbReference>
<evidence type="ECO:0000259" key="1">
    <source>
        <dbReference type="Pfam" id="PF00535"/>
    </source>
</evidence>
<dbReference type="Gene3D" id="3.90.550.10">
    <property type="entry name" value="Spore Coat Polysaccharide Biosynthesis Protein SpsA, Chain A"/>
    <property type="match status" value="1"/>
</dbReference>
<dbReference type="Pfam" id="PF00535">
    <property type="entry name" value="Glycos_transf_2"/>
    <property type="match status" value="1"/>
</dbReference>
<evidence type="ECO:0000313" key="3">
    <source>
        <dbReference type="Proteomes" id="UP000225889"/>
    </source>
</evidence>
<organism evidence="2 3">
    <name type="scientific">Pseudobutyrivibrio ruminis</name>
    <dbReference type="NCBI Taxonomy" id="46206"/>
    <lineage>
        <taxon>Bacteria</taxon>
        <taxon>Bacillati</taxon>
        <taxon>Bacillota</taxon>
        <taxon>Clostridia</taxon>
        <taxon>Lachnospirales</taxon>
        <taxon>Lachnospiraceae</taxon>
        <taxon>Pseudobutyrivibrio</taxon>
    </lineage>
</organism>
<gene>
    <name evidence="2" type="ORF">CSX01_12360</name>
</gene>
<dbReference type="PANTHER" id="PTHR43630:SF2">
    <property type="entry name" value="GLYCOSYLTRANSFERASE"/>
    <property type="match status" value="1"/>
</dbReference>
<accession>A0A2G3DSA7</accession>
<name>A0A2G3DSA7_9FIRM</name>
<reference evidence="2 3" key="2">
    <citation type="submission" date="2017-10" db="EMBL/GenBank/DDBJ databases">
        <authorList>
            <person name="Banno H."/>
            <person name="Chua N.-H."/>
        </authorList>
    </citation>
    <scope>NUCLEOTIDE SEQUENCE [LARGE SCALE GENOMIC DNA]</scope>
    <source>
        <strain evidence="2 3">JK626</strain>
    </source>
</reference>